<dbReference type="AlphaFoldDB" id="A0A6P8Y6S3"/>
<dbReference type="KEGG" id="tpal:117639873"/>
<dbReference type="Proteomes" id="UP000515158">
    <property type="component" value="Unplaced"/>
</dbReference>
<feature type="compositionally biased region" description="Basic and acidic residues" evidence="1">
    <location>
        <begin position="11"/>
        <end position="26"/>
    </location>
</feature>
<evidence type="ECO:0000313" key="4">
    <source>
        <dbReference type="RefSeq" id="XP_034231711.1"/>
    </source>
</evidence>
<evidence type="ECO:0000256" key="2">
    <source>
        <dbReference type="SAM" id="Phobius"/>
    </source>
</evidence>
<dbReference type="InParanoid" id="A0A6P8Y6S3"/>
<feature type="region of interest" description="Disordered" evidence="1">
    <location>
        <begin position="252"/>
        <end position="271"/>
    </location>
</feature>
<feature type="compositionally biased region" description="Low complexity" evidence="1">
    <location>
        <begin position="104"/>
        <end position="125"/>
    </location>
</feature>
<evidence type="ECO:0000256" key="1">
    <source>
        <dbReference type="SAM" id="MobiDB-lite"/>
    </source>
</evidence>
<keyword evidence="3" id="KW-1185">Reference proteome</keyword>
<dbReference type="RefSeq" id="XP_034231711.1">
    <property type="nucleotide sequence ID" value="XM_034375820.1"/>
</dbReference>
<feature type="compositionally biased region" description="Acidic residues" evidence="1">
    <location>
        <begin position="133"/>
        <end position="149"/>
    </location>
</feature>
<feature type="transmembrane region" description="Helical" evidence="2">
    <location>
        <begin position="301"/>
        <end position="321"/>
    </location>
</feature>
<evidence type="ECO:0000313" key="3">
    <source>
        <dbReference type="Proteomes" id="UP000515158"/>
    </source>
</evidence>
<feature type="region of interest" description="Disordered" evidence="1">
    <location>
        <begin position="212"/>
        <end position="237"/>
    </location>
</feature>
<feature type="compositionally biased region" description="Acidic residues" evidence="1">
    <location>
        <begin position="182"/>
        <end position="191"/>
    </location>
</feature>
<keyword evidence="2" id="KW-0472">Membrane</keyword>
<gene>
    <name evidence="4" type="primary">LOC117639873</name>
</gene>
<keyword evidence="2" id="KW-1133">Transmembrane helix</keyword>
<proteinExistence type="predicted"/>
<feature type="compositionally biased region" description="Basic and acidic residues" evidence="1">
    <location>
        <begin position="37"/>
        <end position="59"/>
    </location>
</feature>
<keyword evidence="2" id="KW-0812">Transmembrane</keyword>
<reference evidence="4" key="1">
    <citation type="submission" date="2025-08" db="UniProtKB">
        <authorList>
            <consortium name="RefSeq"/>
        </authorList>
    </citation>
    <scope>IDENTIFICATION</scope>
    <source>
        <tissue evidence="4">Total insect</tissue>
    </source>
</reference>
<accession>A0A6P8Y6S3</accession>
<name>A0A6P8Y6S3_THRPL</name>
<feature type="compositionally biased region" description="Acidic residues" evidence="1">
    <location>
        <begin position="60"/>
        <end position="73"/>
    </location>
</feature>
<feature type="region of interest" description="Disordered" evidence="1">
    <location>
        <begin position="328"/>
        <end position="349"/>
    </location>
</feature>
<protein>
    <submittedName>
        <fullName evidence="4">Uncharacterized protein LOC117639873</fullName>
    </submittedName>
</protein>
<feature type="compositionally biased region" description="Basic and acidic residues" evidence="1">
    <location>
        <begin position="74"/>
        <end position="83"/>
    </location>
</feature>
<organism evidence="4">
    <name type="scientific">Thrips palmi</name>
    <name type="common">Melon thrips</name>
    <dbReference type="NCBI Taxonomy" id="161013"/>
    <lineage>
        <taxon>Eukaryota</taxon>
        <taxon>Metazoa</taxon>
        <taxon>Ecdysozoa</taxon>
        <taxon>Arthropoda</taxon>
        <taxon>Hexapoda</taxon>
        <taxon>Insecta</taxon>
        <taxon>Pterygota</taxon>
        <taxon>Neoptera</taxon>
        <taxon>Paraneoptera</taxon>
        <taxon>Thysanoptera</taxon>
        <taxon>Terebrantia</taxon>
        <taxon>Thripoidea</taxon>
        <taxon>Thripidae</taxon>
        <taxon>Thrips</taxon>
    </lineage>
</organism>
<sequence>MPTTYAVARPRNADAHPKKKDARCQEPEQVVSTYRGIAEDQHDERDAREQRDQRDARSEQDDDVVEYMEVDEAALERRRRDMVTPEVSSVCSEEPPTPPAPRASVSSTSGFSSSCPHSCPPSVQSRAPLELPPEADEDVDEEVDEDVDEAAAMPTPDSSRLGQPLPPPHERTSPAAFNDSIIPEEDEDEDAFSTALYSDVIEDEDLYITVPSEWDGENSFGSSRSGADETPAPFRPPRQPAQVIVIRENNIHSQSNGNAPRPPQDAPPDRPVPRLSVQCVLCCEPRGDKTRLLSQTAGCRWLATALVLFFLLVSLLLLNLANRYNDTAASSSKTKLVPQQSSDEVQPPS</sequence>
<dbReference type="GeneID" id="117639873"/>
<feature type="region of interest" description="Disordered" evidence="1">
    <location>
        <begin position="1"/>
        <end position="194"/>
    </location>
</feature>